<dbReference type="PRINTS" id="PR00411">
    <property type="entry name" value="PNDRDTASEI"/>
</dbReference>
<accession>A0ABS0Z9F0</accession>
<sequence length="587" mass="63461">MTQRLPNQGVLEDQYDVIVVGSGAAGLSTAVRAAHQGLSVLVLEKTEVFGGTSAWSGGWLWIPRNPLAQRAGIQEPFDAPLAYAKSEMGERCPDERVLAFLEKGPEMVSFFEQETALRFVDGNAIPDFHTSNGHALGGRSVAAAPFDGRALGDWKYTLRKPLSVISLWGMGIASGQDLKHFFNATRSLRSALYVAKRVGRHVIDLLRDGRSTQLVNGNALVAALLKSAVDKKVYLQNNAHVSALIKHGERVTGVDVVIDGKPTKIGARHGVVLAAGGFPHDTKRQKALFPQTAGQQHFSAAPKTNTGDGLNMAEEIGAKIRDDLDNPGAWSPVSLVPSKQGAIHFPHLIERAKPGIIAVLPNGRRFTSEADSYHDFMKALFEATPTGEEPYCWLLADHRAQRRWGLGWSRPFPFPTSFYERQGYLHKGETWHALAQKIGVPSTALVHTVDRFNRDAQLGHDRDFARGASPYNAIQGDPENRPNPSLAALEQAPFYAVRIVAGSLGTFAGIATNEQGQALTNHGSPISGLFAVGNDMSSVFEGNYPSGGITLGPAMTFGYIIANNLKTLSEKPATDLNSSEEENHAVL</sequence>
<gene>
    <name evidence="6" type="ORF">JHD44_06320</name>
</gene>
<keyword evidence="3" id="KW-0274">FAD</keyword>
<dbReference type="RefSeq" id="WP_199461922.1">
    <property type="nucleotide sequence ID" value="NZ_JAEMUH010000005.1"/>
</dbReference>
<organism evidence="6 7">
    <name type="scientific">Marinomonas ostreistagni</name>
    <dbReference type="NCBI Taxonomy" id="359209"/>
    <lineage>
        <taxon>Bacteria</taxon>
        <taxon>Pseudomonadati</taxon>
        <taxon>Pseudomonadota</taxon>
        <taxon>Gammaproteobacteria</taxon>
        <taxon>Oceanospirillales</taxon>
        <taxon>Oceanospirillaceae</taxon>
        <taxon>Marinomonas</taxon>
    </lineage>
</organism>
<evidence type="ECO:0000313" key="7">
    <source>
        <dbReference type="Proteomes" id="UP000598488"/>
    </source>
</evidence>
<dbReference type="SUPFAM" id="SSF56425">
    <property type="entry name" value="Succinate dehydrogenase/fumarate reductase flavoprotein, catalytic domain"/>
    <property type="match status" value="1"/>
</dbReference>
<evidence type="ECO:0000313" key="6">
    <source>
        <dbReference type="EMBL" id="MBJ7550289.1"/>
    </source>
</evidence>
<dbReference type="InterPro" id="IPR027477">
    <property type="entry name" value="Succ_DH/fumarate_Rdtase_cat_sf"/>
</dbReference>
<keyword evidence="7" id="KW-1185">Reference proteome</keyword>
<dbReference type="InterPro" id="IPR050315">
    <property type="entry name" value="FAD-oxidoreductase_2"/>
</dbReference>
<dbReference type="Pfam" id="PF00890">
    <property type="entry name" value="FAD_binding_2"/>
    <property type="match status" value="1"/>
</dbReference>
<keyword evidence="2" id="KW-0285">Flavoprotein</keyword>
<evidence type="ECO:0000256" key="2">
    <source>
        <dbReference type="ARBA" id="ARBA00022630"/>
    </source>
</evidence>
<proteinExistence type="predicted"/>
<evidence type="ECO:0000256" key="3">
    <source>
        <dbReference type="ARBA" id="ARBA00022827"/>
    </source>
</evidence>
<comment type="caution">
    <text evidence="6">The sequence shown here is derived from an EMBL/GenBank/DDBJ whole genome shotgun (WGS) entry which is preliminary data.</text>
</comment>
<reference evidence="6 7" key="1">
    <citation type="submission" date="2020-12" db="EMBL/GenBank/DDBJ databases">
        <title>Comparative genome analysis of fungal antagonists Marinomonas ostreistagni 398 and M. spartinae 468.</title>
        <authorList>
            <person name="Fields J.L."/>
            <person name="Mavrodi O.V."/>
            <person name="Biber P.D."/>
            <person name="Indest K.J."/>
            <person name="Mavrodi D.V."/>
        </authorList>
    </citation>
    <scope>NUCLEOTIDE SEQUENCE [LARGE SCALE GENOMIC DNA]</scope>
    <source>
        <strain evidence="6 7">USM7</strain>
    </source>
</reference>
<dbReference type="PANTHER" id="PTHR43400">
    <property type="entry name" value="FUMARATE REDUCTASE"/>
    <property type="match status" value="1"/>
</dbReference>
<name>A0ABS0Z9F0_9GAMM</name>
<dbReference type="SUPFAM" id="SSF51905">
    <property type="entry name" value="FAD/NAD(P)-binding domain"/>
    <property type="match status" value="1"/>
</dbReference>
<protein>
    <submittedName>
        <fullName evidence="6">FAD-dependent oxidoreductase</fullName>
    </submittedName>
</protein>
<evidence type="ECO:0000259" key="5">
    <source>
        <dbReference type="Pfam" id="PF00890"/>
    </source>
</evidence>
<evidence type="ECO:0000256" key="4">
    <source>
        <dbReference type="ARBA" id="ARBA00023002"/>
    </source>
</evidence>
<dbReference type="Gene3D" id="3.50.50.60">
    <property type="entry name" value="FAD/NAD(P)-binding domain"/>
    <property type="match status" value="2"/>
</dbReference>
<dbReference type="InterPro" id="IPR003953">
    <property type="entry name" value="FAD-dep_OxRdtase_2_FAD-bd"/>
</dbReference>
<evidence type="ECO:0000256" key="1">
    <source>
        <dbReference type="ARBA" id="ARBA00001974"/>
    </source>
</evidence>
<dbReference type="Proteomes" id="UP000598488">
    <property type="component" value="Unassembled WGS sequence"/>
</dbReference>
<dbReference type="EMBL" id="JAEMUH010000005">
    <property type="protein sequence ID" value="MBJ7550289.1"/>
    <property type="molecule type" value="Genomic_DNA"/>
</dbReference>
<comment type="cofactor">
    <cofactor evidence="1">
        <name>FAD</name>
        <dbReference type="ChEBI" id="CHEBI:57692"/>
    </cofactor>
</comment>
<dbReference type="PANTHER" id="PTHR43400:SF10">
    <property type="entry name" value="3-OXOSTEROID 1-DEHYDROGENASE"/>
    <property type="match status" value="1"/>
</dbReference>
<feature type="domain" description="FAD-dependent oxidoreductase 2 FAD-binding" evidence="5">
    <location>
        <begin position="16"/>
        <end position="551"/>
    </location>
</feature>
<keyword evidence="4" id="KW-0560">Oxidoreductase</keyword>
<dbReference type="InterPro" id="IPR036188">
    <property type="entry name" value="FAD/NAD-bd_sf"/>
</dbReference>
<dbReference type="NCBIfam" id="NF004789">
    <property type="entry name" value="PRK06134.1"/>
    <property type="match status" value="1"/>
</dbReference>